<dbReference type="STRING" id="1049790.LEP1GSC047_1975"/>
<evidence type="ECO:0000313" key="2">
    <source>
        <dbReference type="Proteomes" id="UP000018719"/>
    </source>
</evidence>
<evidence type="ECO:0000313" key="1">
    <source>
        <dbReference type="EMBL" id="EQA35473.1"/>
    </source>
</evidence>
<dbReference type="RefSeq" id="WP_020989170.1">
    <property type="nucleotide sequence ID" value="NZ_AHMM02000025.1"/>
</dbReference>
<dbReference type="Proteomes" id="UP000018719">
    <property type="component" value="Unassembled WGS sequence"/>
</dbReference>
<reference evidence="1 2" key="1">
    <citation type="submission" date="2013-05" db="EMBL/GenBank/DDBJ databases">
        <authorList>
            <person name="Harkins D.M."/>
            <person name="Durkin A.S."/>
            <person name="Brinkac L.M."/>
            <person name="Haft D.H."/>
            <person name="Selengut J.D."/>
            <person name="Sanka R."/>
            <person name="DePew J."/>
            <person name="Purushe J."/>
            <person name="Hartskeerl R.A."/>
            <person name="Ahmed A."/>
            <person name="van der Linden H."/>
            <person name="Goris M.G.A."/>
            <person name="Vinetz J.M."/>
            <person name="Sutton G.G."/>
            <person name="Nierman W.C."/>
            <person name="Fouts D.E."/>
        </authorList>
    </citation>
    <scope>NUCLEOTIDE SEQUENCE [LARGE SCALE GENOMIC DNA]</scope>
    <source>
        <strain evidence="1 2">10</strain>
    </source>
</reference>
<sequence length="1589" mass="167131">MESRFLSKNYVFLCIIFLGISTGSDRVFSQPAVPPNLNAPQFDPNVLATTYSSAASRFSNAADYDNYVLNELQYYKTAYEAALDQEITAYVNSIQTQDSFNSVQDYKNYVQDALKSQEDQALTAFTVAADIQAYAEQDAFLKQIFGADYVQTEADKASFTTQLNTALASNVDLSKPVGTQTVSEIQTQWNQAYNTNLQNGLAQYEYGLQTMTSNYQALLSQINQTDANYQANLSQINQYKQNIVGQVQSLVSNVQNYLNTENLFWVDPATKTTLTADGQNLQTFLNQIQTDITQNQPLTTIVSDLNAFLQTESSIGTGNAANYNALAYPSTPVSYANGFASIPTMSWQSGSVGYNDVGLSKELQSYLDGSITQSQFISWLNGGIGNGLNLGLSGGIQVYQIQTADLQAFNNNGGYCNDIFGCGIPGLFGGWTVLPFLNLNAVYSQAGANFVNYIENDVVGWGGLGGTVAHVSTENDVHILLSYKTYDPNAAQNASEWNSLVAQLNSFSANITNNVLPAISNWEIQANQYQSQYNAFLAQKQQTIANAQANFTAGVQALQSQEASWYINMDNLKKNAAGEFAQASINASNLNAADLFTALPSATSNTGVGSVLDQINSRFQNLAFSLPSSNTNLPDNSALQTVSTSLTQGITAAENVSLLSAANTALLNSRMSYIDGMVANLSSQLTFTDSGLGQLLKANGDTIYTGKAGKDGNQYIADIDGNMKRDANGNGITLQSFINSTCGQGLANAACAAYTTKEYASVVANADGSITLTKNMHTGTSSLTGGDAGDSGNYRYDTTQRQFTIAAPGVVALDSQNTTVTGNMGMDSNGGSKGSLMKFTGVKSGTSLNIFDSSSVGNLVSSAFTNLQDYMSGANLQKMAQEMTGGLGYIDKQDSMLLSAAQTDAQNKAQTASLIADYAKNVLLGGVSTGDWVKGQVKSATQSLIATALSNTFDLSPEAASFLAGAWQDKIAAKNAQHSINNSFTNVGTLVATGGMSLVAGAELKITSNIPGLSGISKAIMDVSYPGQEADIQKYKNDKFQAYGLAVTEFGKMNGWDPTVIQQFSQYAVDAMRNKSAKQELGMTGPALSLGRIGNELNTMAASLEGPLAEGMGALTHAISTGLAGLHVISGSKAEDFNDATRIAINDIKLKGNKDAVTQYKADQVSSAGFVVQQYGKANGWSQAQIDQYAKMAEQFVQRQQGKQELNRDKLLLDAANLATGGLLEADQQLLHGGLESTVAKFAGGVMKTLGDLGHDLGVISASDNKSIYKQSSDFQHTIDLSKAKGEANTGNVSLSQQIKQATRDKVFDAIGEMLSPNFGGADPHAIGQLLEQYENQQTARKNAANQRLEDAAQGVAIVTAAIITGLSGGAGAPLLEAATALSTGAAVTADGAMMLTAVGANIATQTYVGSRVGGTNGAVAGFANGIISAATMATETPVSGYVSYTPHQNANIITGQQEVAGGWGGGVTGAIQKVGGTQYGLNGGFSFTPGSGLNLNVNVNLPSTNGSYVGVSYNASNGSHSGNGGFTFAKSGSNNLGLNVSASDTGVVNVGANLSNEQKGWSSLGGAFLNFSNTGDITFSNQFRGANT</sequence>
<dbReference type="InterPro" id="IPR030885">
    <property type="entry name" value="Lepto_longest"/>
</dbReference>
<dbReference type="EMBL" id="AHMM02000025">
    <property type="protein sequence ID" value="EQA35473.1"/>
    <property type="molecule type" value="Genomic_DNA"/>
</dbReference>
<comment type="caution">
    <text evidence="1">The sequence shown here is derived from an EMBL/GenBank/DDBJ whole genome shotgun (WGS) entry which is preliminary data.</text>
</comment>
<proteinExistence type="predicted"/>
<accession>V6HAM9</accession>
<gene>
    <name evidence="1" type="ORF">LEP1GSC047_1975</name>
</gene>
<organism evidence="1 2">
    <name type="scientific">Leptospira inadai serovar Lyme str. 10</name>
    <dbReference type="NCBI Taxonomy" id="1049790"/>
    <lineage>
        <taxon>Bacteria</taxon>
        <taxon>Pseudomonadati</taxon>
        <taxon>Spirochaetota</taxon>
        <taxon>Spirochaetia</taxon>
        <taxon>Leptospirales</taxon>
        <taxon>Leptospiraceae</taxon>
        <taxon>Leptospira</taxon>
    </lineage>
</organism>
<dbReference type="NCBIfam" id="TIGR04388">
    <property type="entry name" value="Lepto_longest"/>
    <property type="match status" value="1"/>
</dbReference>
<protein>
    <submittedName>
        <fullName evidence="1">Putative large structural protein</fullName>
    </submittedName>
</protein>
<name>V6HAM9_9LEPT</name>